<dbReference type="AlphaFoldDB" id="A0A0J7YYT1"/>
<name>A0A0J7YYT1_STRVR</name>
<dbReference type="OrthoDB" id="4233822at2"/>
<comment type="caution">
    <text evidence="1">The sequence shown here is derived from an EMBL/GenBank/DDBJ whole genome shotgun (WGS) entry which is preliminary data.</text>
</comment>
<sequence length="123" mass="13226">MAQAAMSYGGDFSWRSTEVKRLANCAASDWSNNSRSGSQITGCGSAGSNSYWDSDHLVGASVHTINGRKVGYRSDQSCPPARGFKYLKCWYVGGKTKGNPVITVSVISYGSGGMDTAVDWYYL</sequence>
<dbReference type="EMBL" id="LFNT01000070">
    <property type="protein sequence ID" value="KMS68806.1"/>
    <property type="molecule type" value="Genomic_DNA"/>
</dbReference>
<accession>A0A0J7YYT1</accession>
<protein>
    <submittedName>
        <fullName evidence="1">Uncharacterized protein</fullName>
    </submittedName>
</protein>
<evidence type="ECO:0000313" key="2">
    <source>
        <dbReference type="Proteomes" id="UP000037432"/>
    </source>
</evidence>
<dbReference type="RefSeq" id="WP_048585912.1">
    <property type="nucleotide sequence ID" value="NZ_LFNT01000070.1"/>
</dbReference>
<dbReference type="Proteomes" id="UP000037432">
    <property type="component" value="Unassembled WGS sequence"/>
</dbReference>
<reference evidence="1 2" key="1">
    <citation type="submission" date="2015-06" db="EMBL/GenBank/DDBJ databases">
        <authorList>
            <person name="Ju K.-S."/>
            <person name="Doroghazi J.R."/>
            <person name="Metcalf W.W."/>
        </authorList>
    </citation>
    <scope>NUCLEOTIDE SEQUENCE [LARGE SCALE GENOMIC DNA]</scope>
    <source>
        <strain evidence="1 2">NRRL 3414</strain>
    </source>
</reference>
<proteinExistence type="predicted"/>
<organism evidence="1 2">
    <name type="scientific">Streptomyces viridochromogenes</name>
    <dbReference type="NCBI Taxonomy" id="1938"/>
    <lineage>
        <taxon>Bacteria</taxon>
        <taxon>Bacillati</taxon>
        <taxon>Actinomycetota</taxon>
        <taxon>Actinomycetes</taxon>
        <taxon>Kitasatosporales</taxon>
        <taxon>Streptomycetaceae</taxon>
        <taxon>Streptomyces</taxon>
    </lineage>
</organism>
<evidence type="ECO:0000313" key="1">
    <source>
        <dbReference type="EMBL" id="KMS68806.1"/>
    </source>
</evidence>
<dbReference type="PATRIC" id="fig|1938.3.peg.9175"/>
<gene>
    <name evidence="1" type="ORF">ACM01_37530</name>
</gene>